<keyword evidence="5" id="KW-1185">Reference proteome</keyword>
<feature type="region of interest" description="Disordered" evidence="2">
    <location>
        <begin position="733"/>
        <end position="760"/>
    </location>
</feature>
<feature type="region of interest" description="Disordered" evidence="2">
    <location>
        <begin position="671"/>
        <end position="700"/>
    </location>
</feature>
<dbReference type="OrthoDB" id="1928087at2759"/>
<dbReference type="Pfam" id="PF02301">
    <property type="entry name" value="HORMA"/>
    <property type="match status" value="1"/>
</dbReference>
<protein>
    <submittedName>
        <fullName evidence="4">Putative Intraflagellar transport protein</fullName>
    </submittedName>
</protein>
<evidence type="ECO:0000256" key="1">
    <source>
        <dbReference type="PROSITE-ProRule" id="PRU00339"/>
    </source>
</evidence>
<dbReference type="SUPFAM" id="SSF48452">
    <property type="entry name" value="TPR-like"/>
    <property type="match status" value="1"/>
</dbReference>
<dbReference type="SUPFAM" id="SSF56019">
    <property type="entry name" value="The spindle assembly checkpoint protein mad2"/>
    <property type="match status" value="1"/>
</dbReference>
<evidence type="ECO:0000256" key="2">
    <source>
        <dbReference type="SAM" id="MobiDB-lite"/>
    </source>
</evidence>
<dbReference type="InterPro" id="IPR019734">
    <property type="entry name" value="TPR_rpt"/>
</dbReference>
<proteinExistence type="predicted"/>
<dbReference type="GO" id="GO:0097546">
    <property type="term" value="C:ciliary base"/>
    <property type="evidence" value="ECO:0007669"/>
    <property type="project" value="TreeGrafter"/>
</dbReference>
<dbReference type="EMBL" id="KK101027">
    <property type="protein sequence ID" value="KIZ02527.1"/>
    <property type="molecule type" value="Genomic_DNA"/>
</dbReference>
<dbReference type="KEGG" id="mng:MNEG_5428"/>
<dbReference type="InterPro" id="IPR036570">
    <property type="entry name" value="HORMA_dom_sf"/>
</dbReference>
<dbReference type="Gene3D" id="3.30.900.10">
    <property type="entry name" value="HORMA domain"/>
    <property type="match status" value="1"/>
</dbReference>
<dbReference type="Proteomes" id="UP000054498">
    <property type="component" value="Unassembled WGS sequence"/>
</dbReference>
<keyword evidence="1" id="KW-0802">TPR repeat</keyword>
<dbReference type="PANTHER" id="PTHR44117">
    <property type="entry name" value="INTRAFLAGELLAR TRANSPORT PROTEIN 88 HOMOLOG"/>
    <property type="match status" value="1"/>
</dbReference>
<evidence type="ECO:0000313" key="5">
    <source>
        <dbReference type="Proteomes" id="UP000054498"/>
    </source>
</evidence>
<dbReference type="PROSITE" id="PS50005">
    <property type="entry name" value="TPR"/>
    <property type="match status" value="1"/>
</dbReference>
<dbReference type="PANTHER" id="PTHR44117:SF1">
    <property type="entry name" value="INTRAFLAGELLAR TRANSPORT PROTEIN 88 HOMOLOG"/>
    <property type="match status" value="1"/>
</dbReference>
<reference evidence="4 5" key="1">
    <citation type="journal article" date="2013" name="BMC Genomics">
        <title>Reconstruction of the lipid metabolism for the microalga Monoraphidium neglectum from its genome sequence reveals characteristics suitable for biofuel production.</title>
        <authorList>
            <person name="Bogen C."/>
            <person name="Al-Dilaimi A."/>
            <person name="Albersmeier A."/>
            <person name="Wichmann J."/>
            <person name="Grundmann M."/>
            <person name="Rupp O."/>
            <person name="Lauersen K.J."/>
            <person name="Blifernez-Klassen O."/>
            <person name="Kalinowski J."/>
            <person name="Goesmann A."/>
            <person name="Mussgnug J.H."/>
            <person name="Kruse O."/>
        </authorList>
    </citation>
    <scope>NUCLEOTIDE SEQUENCE [LARGE SCALE GENOMIC DNA]</scope>
    <source>
        <strain evidence="4 5">SAG 48.87</strain>
    </source>
</reference>
<evidence type="ECO:0000313" key="4">
    <source>
        <dbReference type="EMBL" id="KIZ02527.1"/>
    </source>
</evidence>
<dbReference type="GO" id="GO:0036064">
    <property type="term" value="C:ciliary basal body"/>
    <property type="evidence" value="ECO:0007669"/>
    <property type="project" value="TreeGrafter"/>
</dbReference>
<dbReference type="GO" id="GO:0042073">
    <property type="term" value="P:intraciliary transport"/>
    <property type="evidence" value="ECO:0007669"/>
    <property type="project" value="TreeGrafter"/>
</dbReference>
<keyword evidence="4" id="KW-0969">Cilium</keyword>
<dbReference type="PROSITE" id="PS50815">
    <property type="entry name" value="HORMA"/>
    <property type="match status" value="1"/>
</dbReference>
<dbReference type="InterPro" id="IPR011990">
    <property type="entry name" value="TPR-like_helical_dom_sf"/>
</dbReference>
<sequence length="760" mass="80106">MEGGRLEEARQAFGDAAAIEPLLPQALYNMGVVNLRLQEPESALVPLRKLHTLLPDQPEVVHCIALAHDMLGDTQGAIRWLELLTSLVPNDPGVLLGEEARSLAYYQDAHRVWPVNLDVISWLGAYHVRTEVYERAVPYFELAAAIQPSEVKWALMVASCHRRVGAYEAALAKYESIAASHPGNTECLRYLGRKVAAQAQEEQEVCISARESFELVRCLLRVSIYHVSFLRGLFPDKMFSGATMNNLGGVTVQMLGGDGVQLSQDAQKLKDWVEKGVVEAVKERFLKKLYFGIAADPECTDILEEFVFTFAYGADGGGTTMNLDASATAAGGKAHATFKGGKAGAGSKLISIKHVKNQIYRLMRTLVELCSTLDEVPEQRHIFMRLTYQEDAPADYEPPHFAPATEQQANGAFAAQPFSMKAGSLATEHHRVSVRVKSLLDAVDDAACAPGDDEEEMVAMGLAANGADADAGGGAADVAAAAQHQQRRGAAAAGGGGADFKGDEGDEGGGAVGWGEGRGDGVQAGDQDMAIEPRQTALNPGAAAHRGIRREEATPPPEGEGGGGLLGPSQEVDGPVNTDRMLHDANQNASPASGLNDDLGVGHPDQLGYPPDHPGNEDAAMGDAHPADQPARHVGSQALHDTQVPANEEELLQLTLAPPPLDAAMEDLQLAGSGPQAPAAPSSVAHHMGGSQTSSQAAAAATERVPMQALESVFACLVADNLLQQVTADDYARAAAGDSDDAPGGGKRRGGRTGNGGRRA</sequence>
<dbReference type="GO" id="GO:1905515">
    <property type="term" value="P:non-motile cilium assembly"/>
    <property type="evidence" value="ECO:0007669"/>
    <property type="project" value="TreeGrafter"/>
</dbReference>
<feature type="repeat" description="TPR" evidence="1">
    <location>
        <begin position="117"/>
        <end position="150"/>
    </location>
</feature>
<dbReference type="STRING" id="145388.A0A0D2MPX7"/>
<dbReference type="RefSeq" id="XP_013901546.1">
    <property type="nucleotide sequence ID" value="XM_014046092.1"/>
</dbReference>
<dbReference type="GO" id="GO:0019894">
    <property type="term" value="F:kinesin binding"/>
    <property type="evidence" value="ECO:0007669"/>
    <property type="project" value="TreeGrafter"/>
</dbReference>
<dbReference type="GO" id="GO:0097730">
    <property type="term" value="C:non-motile cilium"/>
    <property type="evidence" value="ECO:0007669"/>
    <property type="project" value="TreeGrafter"/>
</dbReference>
<feature type="region of interest" description="Disordered" evidence="2">
    <location>
        <begin position="537"/>
        <end position="634"/>
    </location>
</feature>
<feature type="region of interest" description="Disordered" evidence="2">
    <location>
        <begin position="487"/>
        <end position="525"/>
    </location>
</feature>
<dbReference type="GeneID" id="25738305"/>
<feature type="domain" description="HORMA" evidence="3">
    <location>
        <begin position="210"/>
        <end position="436"/>
    </location>
</feature>
<dbReference type="GO" id="GO:0005814">
    <property type="term" value="C:centriole"/>
    <property type="evidence" value="ECO:0007669"/>
    <property type="project" value="TreeGrafter"/>
</dbReference>
<evidence type="ECO:0000259" key="3">
    <source>
        <dbReference type="PROSITE" id="PS50815"/>
    </source>
</evidence>
<keyword evidence="4" id="KW-0966">Cell projection</keyword>
<name>A0A0D2MPX7_9CHLO</name>
<accession>A0A0D2MPX7</accession>
<organism evidence="4 5">
    <name type="scientific">Monoraphidium neglectum</name>
    <dbReference type="NCBI Taxonomy" id="145388"/>
    <lineage>
        <taxon>Eukaryota</taxon>
        <taxon>Viridiplantae</taxon>
        <taxon>Chlorophyta</taxon>
        <taxon>core chlorophytes</taxon>
        <taxon>Chlorophyceae</taxon>
        <taxon>CS clade</taxon>
        <taxon>Sphaeropleales</taxon>
        <taxon>Selenastraceae</taxon>
        <taxon>Monoraphidium</taxon>
    </lineage>
</organism>
<dbReference type="AlphaFoldDB" id="A0A0D2MPX7"/>
<dbReference type="InterPro" id="IPR003511">
    <property type="entry name" value="HORMA_dom"/>
</dbReference>
<feature type="compositionally biased region" description="Gly residues" evidence="2">
    <location>
        <begin position="508"/>
        <end position="522"/>
    </location>
</feature>
<keyword evidence="4" id="KW-0282">Flagellum</keyword>
<gene>
    <name evidence="4" type="ORF">MNEG_5428</name>
</gene>
<dbReference type="Gene3D" id="1.25.40.10">
    <property type="entry name" value="Tetratricopeptide repeat domain"/>
    <property type="match status" value="2"/>
</dbReference>